<feature type="transmembrane region" description="Helical" evidence="2">
    <location>
        <begin position="43"/>
        <end position="64"/>
    </location>
</feature>
<protein>
    <submittedName>
        <fullName evidence="3">Uncharacterized protein</fullName>
    </submittedName>
</protein>
<organism evidence="3 4">
    <name type="scientific">Streblomastix strix</name>
    <dbReference type="NCBI Taxonomy" id="222440"/>
    <lineage>
        <taxon>Eukaryota</taxon>
        <taxon>Metamonada</taxon>
        <taxon>Preaxostyla</taxon>
        <taxon>Oxymonadida</taxon>
        <taxon>Streblomastigidae</taxon>
        <taxon>Streblomastix</taxon>
    </lineage>
</organism>
<keyword evidence="2" id="KW-0472">Membrane</keyword>
<dbReference type="AlphaFoldDB" id="A0A5J4UGU2"/>
<proteinExistence type="predicted"/>
<keyword evidence="2" id="KW-0812">Transmembrane</keyword>
<dbReference type="Proteomes" id="UP000324800">
    <property type="component" value="Unassembled WGS sequence"/>
</dbReference>
<feature type="compositionally biased region" description="Polar residues" evidence="1">
    <location>
        <begin position="180"/>
        <end position="196"/>
    </location>
</feature>
<feature type="transmembrane region" description="Helical" evidence="2">
    <location>
        <begin position="12"/>
        <end position="31"/>
    </location>
</feature>
<reference evidence="3 4" key="1">
    <citation type="submission" date="2019-03" db="EMBL/GenBank/DDBJ databases">
        <title>Single cell metagenomics reveals metabolic interactions within the superorganism composed of flagellate Streblomastix strix and complex community of Bacteroidetes bacteria on its surface.</title>
        <authorList>
            <person name="Treitli S.C."/>
            <person name="Kolisko M."/>
            <person name="Husnik F."/>
            <person name="Keeling P."/>
            <person name="Hampl V."/>
        </authorList>
    </citation>
    <scope>NUCLEOTIDE SEQUENCE [LARGE SCALE GENOMIC DNA]</scope>
    <source>
        <strain evidence="3">ST1C</strain>
    </source>
</reference>
<comment type="caution">
    <text evidence="3">The sequence shown here is derived from an EMBL/GenBank/DDBJ whole genome shotgun (WGS) entry which is preliminary data.</text>
</comment>
<feature type="compositionally biased region" description="Polar residues" evidence="1">
    <location>
        <begin position="222"/>
        <end position="239"/>
    </location>
</feature>
<dbReference type="OrthoDB" id="439046at2759"/>
<evidence type="ECO:0000313" key="4">
    <source>
        <dbReference type="Proteomes" id="UP000324800"/>
    </source>
</evidence>
<evidence type="ECO:0000313" key="3">
    <source>
        <dbReference type="EMBL" id="KAA6369122.1"/>
    </source>
</evidence>
<feature type="compositionally biased region" description="Low complexity" evidence="1">
    <location>
        <begin position="197"/>
        <end position="220"/>
    </location>
</feature>
<accession>A0A5J4UGU2</accession>
<gene>
    <name evidence="3" type="ORF">EZS28_035351</name>
</gene>
<feature type="region of interest" description="Disordered" evidence="1">
    <location>
        <begin position="140"/>
        <end position="239"/>
    </location>
</feature>
<evidence type="ECO:0000256" key="2">
    <source>
        <dbReference type="SAM" id="Phobius"/>
    </source>
</evidence>
<name>A0A5J4UGU2_9EUKA</name>
<feature type="compositionally biased region" description="Polar residues" evidence="1">
    <location>
        <begin position="140"/>
        <end position="163"/>
    </location>
</feature>
<evidence type="ECO:0000256" key="1">
    <source>
        <dbReference type="SAM" id="MobiDB-lite"/>
    </source>
</evidence>
<sequence>VFCMRELIDWPFWRGVVSVGTSGFIIVIVLLKQPFYKFISNYLTILPWSLFGVIRLCAEIGYSFEDASNSIIPQIIFLVLGLILGIALSIFLYQVLNRQMKKKWYLTSSLRPLVDAQKEQMKENASQKFGVSFDLDPLTGQNQQQKPANQSLVSSNKNQTGLPQVTYGHVGEPDNRRSPRLQNSPFSLIPSAQQQLSTTTPPTNSDSSASTQSGQTSAQDNGFVSSRNKGDTSNGQIYGTDQQHEMISSALNDISEQGMSKVKDKEINITPPDSQQGQNRSPRQTIQIASQQGVGLNQLPPIQSPQSNFKLQQQGGQLTSNSPRLFVQVDIAGSQSVPNSNNFYQARNQQSVKTIQQQQQNIKVKSENVSRGLPKMKNPDEVEPGLRYLQERDLRTFEYLSYTDYVYNHALKRNKKDPFLQFNYGNFLSSYRKNWMKAQSVYKLARACQPSLVLRFVLYCKTKEGGGTGSDGSNQNGGSGKGSELMSITFEAKLVQAKEAHEASTQALKSLFENMTSPNINGEYIDMSIRKKASVNSSIHPMSHNMKLYMLLGFFFYEQSGKMAEKKISSAFEYRSLAELLDIRASQNSIE</sequence>
<dbReference type="EMBL" id="SNRW01016671">
    <property type="protein sequence ID" value="KAA6369122.1"/>
    <property type="molecule type" value="Genomic_DNA"/>
</dbReference>
<feature type="non-terminal residue" evidence="3">
    <location>
        <position position="1"/>
    </location>
</feature>
<keyword evidence="2" id="KW-1133">Transmembrane helix</keyword>
<feature type="transmembrane region" description="Helical" evidence="2">
    <location>
        <begin position="70"/>
        <end position="93"/>
    </location>
</feature>